<keyword evidence="4" id="KW-1185">Reference proteome</keyword>
<dbReference type="PANTHER" id="PTHR34154">
    <property type="entry name" value="ALKALI-SENSITIVE LINKAGE PROTEIN 1"/>
    <property type="match status" value="1"/>
</dbReference>
<dbReference type="Gene3D" id="3.20.20.80">
    <property type="entry name" value="Glycosidases"/>
    <property type="match status" value="1"/>
</dbReference>
<keyword evidence="1" id="KW-0732">Signal</keyword>
<feature type="signal peptide" evidence="1">
    <location>
        <begin position="1"/>
        <end position="16"/>
    </location>
</feature>
<dbReference type="GO" id="GO:0071966">
    <property type="term" value="P:fungal-type cell wall polysaccharide metabolic process"/>
    <property type="evidence" value="ECO:0007669"/>
    <property type="project" value="TreeGrafter"/>
</dbReference>
<protein>
    <submittedName>
        <fullName evidence="3">F5/8 type C domain protein</fullName>
    </submittedName>
</protein>
<organism evidence="3 4">
    <name type="scientific">Moelleriella libera RCEF 2490</name>
    <dbReference type="NCBI Taxonomy" id="1081109"/>
    <lineage>
        <taxon>Eukaryota</taxon>
        <taxon>Fungi</taxon>
        <taxon>Dikarya</taxon>
        <taxon>Ascomycota</taxon>
        <taxon>Pezizomycotina</taxon>
        <taxon>Sordariomycetes</taxon>
        <taxon>Hypocreomycetidae</taxon>
        <taxon>Hypocreales</taxon>
        <taxon>Clavicipitaceae</taxon>
        <taxon>Moelleriella</taxon>
    </lineage>
</organism>
<reference evidence="3 4" key="1">
    <citation type="journal article" date="2016" name="Genome Biol. Evol.">
        <title>Divergent and convergent evolution of fungal pathogenicity.</title>
        <authorList>
            <person name="Shang Y."/>
            <person name="Xiao G."/>
            <person name="Zheng P."/>
            <person name="Cen K."/>
            <person name="Zhan S."/>
            <person name="Wang C."/>
        </authorList>
    </citation>
    <scope>NUCLEOTIDE SEQUENCE [LARGE SCALE GENOMIC DNA]</scope>
    <source>
        <strain evidence="3 4">RCEF 2490</strain>
    </source>
</reference>
<evidence type="ECO:0000256" key="1">
    <source>
        <dbReference type="SAM" id="SignalP"/>
    </source>
</evidence>
<dbReference type="SUPFAM" id="SSF51445">
    <property type="entry name" value="(Trans)glycosidases"/>
    <property type="match status" value="1"/>
</dbReference>
<dbReference type="GO" id="GO:0009277">
    <property type="term" value="C:fungal-type cell wall"/>
    <property type="evidence" value="ECO:0007669"/>
    <property type="project" value="TreeGrafter"/>
</dbReference>
<feature type="chain" id="PRO_5007878386" evidence="1">
    <location>
        <begin position="17"/>
        <end position="322"/>
    </location>
</feature>
<dbReference type="Pfam" id="PF11790">
    <property type="entry name" value="Glyco_hydro_cc"/>
    <property type="match status" value="1"/>
</dbReference>
<dbReference type="Proteomes" id="UP000078544">
    <property type="component" value="Unassembled WGS sequence"/>
</dbReference>
<dbReference type="PANTHER" id="PTHR34154:SF3">
    <property type="entry name" value="ALKALI-SENSITIVE LINKAGE PROTEIN 1"/>
    <property type="match status" value="1"/>
</dbReference>
<dbReference type="AlphaFoldDB" id="A0A166PTT6"/>
<dbReference type="STRING" id="1081109.A0A166PTT6"/>
<dbReference type="EMBL" id="AZGY01000004">
    <property type="protein sequence ID" value="KZZ98990.1"/>
    <property type="molecule type" value="Genomic_DNA"/>
</dbReference>
<dbReference type="FunFam" id="3.20.20.80:FF:000207">
    <property type="entry name" value="Glycoside hydrolase family 128 protein"/>
    <property type="match status" value="1"/>
</dbReference>
<dbReference type="InterPro" id="IPR017853">
    <property type="entry name" value="GH"/>
</dbReference>
<accession>A0A166PTT6</accession>
<evidence type="ECO:0000313" key="4">
    <source>
        <dbReference type="Proteomes" id="UP000078544"/>
    </source>
</evidence>
<feature type="domain" description="Asl1-like glycosyl hydrolase catalytic" evidence="2">
    <location>
        <begin position="25"/>
        <end position="280"/>
    </location>
</feature>
<proteinExistence type="predicted"/>
<evidence type="ECO:0000259" key="2">
    <source>
        <dbReference type="Pfam" id="PF11790"/>
    </source>
</evidence>
<comment type="caution">
    <text evidence="3">The sequence shown here is derived from an EMBL/GenBank/DDBJ whole genome shotgun (WGS) entry which is preliminary data.</text>
</comment>
<name>A0A166PTT6_9HYPO</name>
<dbReference type="OrthoDB" id="43654at2759"/>
<gene>
    <name evidence="3" type="ORF">AAL_02541</name>
</gene>
<dbReference type="InterPro" id="IPR024655">
    <property type="entry name" value="Asl1_glyco_hydro_catalytic"/>
</dbReference>
<dbReference type="InterPro" id="IPR053183">
    <property type="entry name" value="ASL1"/>
</dbReference>
<sequence length="322" mass="34909">MKSVSWTMALAGLCSAAATSNKRGLVFTPNPNYPNDNQLWTQANSDLTWYYNYQSQPSTAYASIPQDRFEFIPMMWGVGSNPNETTFLSDVKSLIARGVKIQHVLGFNEPDTDSAYGGSNVKPADAAQAWVANFEPLGQMGIKLGLPACTGGWGGLPWLKQFLGNCSDILSAGSNNKKNCTWDFLPVHWYDNFAGLASHIGERRATWPDASIWVTEYAYAHQDLQATQSFYNSTADYFDKLDYIGRYSYFGAFRSSNSNVGANAAFLNKGGKLTDIGSWYLGFGATGVTPDSSSSRASFLKPGLGTMALSSLFAILGGGAGR</sequence>
<evidence type="ECO:0000313" key="3">
    <source>
        <dbReference type="EMBL" id="KZZ98990.1"/>
    </source>
</evidence>